<dbReference type="SUPFAM" id="SSF48403">
    <property type="entry name" value="Ankyrin repeat"/>
    <property type="match status" value="1"/>
</dbReference>
<dbReference type="STRING" id="1367422.A0A178ZH92"/>
<reference evidence="1 2" key="1">
    <citation type="submission" date="2016-04" db="EMBL/GenBank/DDBJ databases">
        <title>Draft genome of Fonsecaea erecta CBS 125763.</title>
        <authorList>
            <person name="Weiss V.A."/>
            <person name="Vicente V.A."/>
            <person name="Raittz R.T."/>
            <person name="Moreno L.F."/>
            <person name="De Souza E.M."/>
            <person name="Pedrosa F.O."/>
            <person name="Steffens M.B."/>
            <person name="Faoro H."/>
            <person name="Tadra-Sfeir M.Z."/>
            <person name="Najafzadeh M.J."/>
            <person name="Felipe M.S."/>
            <person name="Teixeira M."/>
            <person name="Sun J."/>
            <person name="Xi L."/>
            <person name="Gomes R."/>
            <person name="De Azevedo C.M."/>
            <person name="Salgado C.G."/>
            <person name="Da Silva M.B."/>
            <person name="Nascimento M.F."/>
            <person name="Queiroz-Telles F."/>
            <person name="Attili D.S."/>
            <person name="Gorbushina A."/>
        </authorList>
    </citation>
    <scope>NUCLEOTIDE SEQUENCE [LARGE SCALE GENOMIC DNA]</scope>
    <source>
        <strain evidence="1 2">CBS 125763</strain>
    </source>
</reference>
<dbReference type="AlphaFoldDB" id="A0A178ZH92"/>
<accession>A0A178ZH92</accession>
<sequence>MTSPRLAAEGGKLDAVKRILRKRAARKNSKDSFDSTPLIRAALNRHWDGVGALRPYVLEALTNRIAKQACERFRAAVVNIFEDKDSHGGVKNKVNKYTIWQVLYARDDKDPVKFAIPHVLDNNGSKSHCSVDPSPANNISWLEALLTKRYLEEDCRDVTIFKRCGPGRLSILQEKEEAAQDLHGRPAVADYHWQSSYFLLPRAVAPTTPGRPQLV</sequence>
<evidence type="ECO:0000313" key="2">
    <source>
        <dbReference type="Proteomes" id="UP000078343"/>
    </source>
</evidence>
<dbReference type="Gene3D" id="1.25.40.20">
    <property type="entry name" value="Ankyrin repeat-containing domain"/>
    <property type="match status" value="1"/>
</dbReference>
<keyword evidence="2" id="KW-1185">Reference proteome</keyword>
<evidence type="ECO:0000313" key="1">
    <source>
        <dbReference type="EMBL" id="OAP59174.1"/>
    </source>
</evidence>
<dbReference type="Proteomes" id="UP000078343">
    <property type="component" value="Unassembled WGS sequence"/>
</dbReference>
<organism evidence="1 2">
    <name type="scientific">Fonsecaea erecta</name>
    <dbReference type="NCBI Taxonomy" id="1367422"/>
    <lineage>
        <taxon>Eukaryota</taxon>
        <taxon>Fungi</taxon>
        <taxon>Dikarya</taxon>
        <taxon>Ascomycota</taxon>
        <taxon>Pezizomycotina</taxon>
        <taxon>Eurotiomycetes</taxon>
        <taxon>Chaetothyriomycetidae</taxon>
        <taxon>Chaetothyriales</taxon>
        <taxon>Herpotrichiellaceae</taxon>
        <taxon>Fonsecaea</taxon>
    </lineage>
</organism>
<dbReference type="OrthoDB" id="341259at2759"/>
<comment type="caution">
    <text evidence="1">The sequence shown here is derived from an EMBL/GenBank/DDBJ whole genome shotgun (WGS) entry which is preliminary data.</text>
</comment>
<dbReference type="EMBL" id="LVYI01000005">
    <property type="protein sequence ID" value="OAP59174.1"/>
    <property type="molecule type" value="Genomic_DNA"/>
</dbReference>
<dbReference type="InterPro" id="IPR036770">
    <property type="entry name" value="Ankyrin_rpt-contain_sf"/>
</dbReference>
<name>A0A178ZH92_9EURO</name>
<gene>
    <name evidence="1" type="ORF">AYL99_06472</name>
</gene>
<dbReference type="GeneID" id="30010640"/>
<proteinExistence type="predicted"/>
<protein>
    <submittedName>
        <fullName evidence="1">Uncharacterized protein</fullName>
    </submittedName>
</protein>
<dbReference type="RefSeq" id="XP_018692541.1">
    <property type="nucleotide sequence ID" value="XM_018837981.1"/>
</dbReference>